<feature type="compositionally biased region" description="Basic and acidic residues" evidence="3">
    <location>
        <begin position="149"/>
        <end position="162"/>
    </location>
</feature>
<dbReference type="EMBL" id="OU594950">
    <property type="protein sequence ID" value="CAG9294287.1"/>
    <property type="molecule type" value="Genomic_DNA"/>
</dbReference>
<evidence type="ECO:0000256" key="3">
    <source>
        <dbReference type="SAM" id="MobiDB-lite"/>
    </source>
</evidence>
<feature type="compositionally biased region" description="Basic and acidic residues" evidence="3">
    <location>
        <begin position="95"/>
        <end position="114"/>
    </location>
</feature>
<dbReference type="InterPro" id="IPR017923">
    <property type="entry name" value="TFIIS_N"/>
</dbReference>
<evidence type="ECO:0000313" key="5">
    <source>
        <dbReference type="EMBL" id="CAG9294287.1"/>
    </source>
</evidence>
<comment type="subcellular location">
    <subcellularLocation>
        <location evidence="2">Nucleus</location>
    </subcellularLocation>
</comment>
<dbReference type="Gene3D" id="1.20.930.10">
    <property type="entry name" value="Conserved domain common to transcription factors TFIIS, elongin A, CRSP70"/>
    <property type="match status" value="1"/>
</dbReference>
<evidence type="ECO:0000256" key="2">
    <source>
        <dbReference type="PROSITE-ProRule" id="PRU00649"/>
    </source>
</evidence>
<comment type="similarity">
    <text evidence="1">Belongs to the IWS1 family.</text>
</comment>
<dbReference type="PANTHER" id="PTHR46010">
    <property type="entry name" value="PROTEIN IWS1 HOMOLOG"/>
    <property type="match status" value="1"/>
</dbReference>
<feature type="domain" description="TFIIS N-terminal" evidence="4">
    <location>
        <begin position="264"/>
        <end position="345"/>
    </location>
</feature>
<evidence type="ECO:0000259" key="4">
    <source>
        <dbReference type="PROSITE" id="PS51319"/>
    </source>
</evidence>
<organism evidence="5">
    <name type="scientific">Phaeodactylum tricornutum</name>
    <name type="common">Diatom</name>
    <dbReference type="NCBI Taxonomy" id="2850"/>
    <lineage>
        <taxon>Eukaryota</taxon>
        <taxon>Sar</taxon>
        <taxon>Stramenopiles</taxon>
        <taxon>Ochrophyta</taxon>
        <taxon>Bacillariophyta</taxon>
        <taxon>Bacillariophyceae</taxon>
        <taxon>Bacillariophycidae</taxon>
        <taxon>Naviculales</taxon>
        <taxon>Phaeodactylaceae</taxon>
        <taxon>Phaeodactylum</taxon>
    </lineage>
</organism>
<accession>A0A8J9XAK2</accession>
<feature type="compositionally biased region" description="Acidic residues" evidence="3">
    <location>
        <begin position="130"/>
        <end position="143"/>
    </location>
</feature>
<dbReference type="OMA" id="HTHKDET"/>
<feature type="compositionally biased region" description="Basic and acidic residues" evidence="3">
    <location>
        <begin position="34"/>
        <end position="45"/>
    </location>
</feature>
<feature type="compositionally biased region" description="Acidic residues" evidence="3">
    <location>
        <begin position="1"/>
        <end position="18"/>
    </location>
</feature>
<feature type="region of interest" description="Disordered" evidence="3">
    <location>
        <begin position="1"/>
        <end position="183"/>
    </location>
</feature>
<dbReference type="GO" id="GO:0016973">
    <property type="term" value="P:poly(A)+ mRNA export from nucleus"/>
    <property type="evidence" value="ECO:0007669"/>
    <property type="project" value="TreeGrafter"/>
</dbReference>
<sequence>MSDEEDDLFADSDSDDTADLLQASKASGTTAPGKKQEAKAKKPEDSGLFDSSDDDSDAEQEDAKPAAVVKKKPISKRERLEALAQKKHKDSQPTVDREKYSDKNASDNAKKGYESEDSYDSADFQRTKEDDDFLDTTGEDAEAVNELYAEQHFDDERPDKDKPKKRRRRADEAEEDDGKLEPDNPIMAAVHRMKKKKREKKSFTDMEDACKSFLGKMELAAEEDEQSIRARIPATRKLAMLNEVVEVLNKRDMQRMLLDLDLLVVCKRWVQPLPGGNLGNVTIRQRLLTAIANMTGETGINTNDLKRSEFGKVVMVLAKHRDETPAMKRQLRGLMDQWSRQIFQKSGNMRDLERVSHSRGEGGLASIARQHREIRGDQEKHLVNRQAATQDVDSLIASGKKGNSESGINRVRVPFSKGFDYSVRPAAKTMIAAAVDKRMVKGGPVAKDNRGKLSKRMLEKARPKGKNERSANISIEGRKTTG</sequence>
<evidence type="ECO:0000256" key="1">
    <source>
        <dbReference type="ARBA" id="ARBA00037992"/>
    </source>
</evidence>
<dbReference type="PANTHER" id="PTHR46010:SF1">
    <property type="entry name" value="PROTEIN IWS1 HOMOLOG"/>
    <property type="match status" value="1"/>
</dbReference>
<gene>
    <name evidence="5" type="ORF">PTTT1_LOCUS54188</name>
</gene>
<protein>
    <recommendedName>
        <fullName evidence="4">TFIIS N-terminal domain-containing protein</fullName>
    </recommendedName>
</protein>
<keyword evidence="2" id="KW-0539">Nucleus</keyword>
<feature type="compositionally biased region" description="Acidic residues" evidence="3">
    <location>
        <begin position="51"/>
        <end position="60"/>
    </location>
</feature>
<dbReference type="Pfam" id="PF08711">
    <property type="entry name" value="Med26"/>
    <property type="match status" value="1"/>
</dbReference>
<dbReference type="GO" id="GO:0005634">
    <property type="term" value="C:nucleus"/>
    <property type="evidence" value="ECO:0007669"/>
    <property type="project" value="UniProtKB-SubCell"/>
</dbReference>
<dbReference type="InterPro" id="IPR035441">
    <property type="entry name" value="TFIIS/LEDGF_dom_sf"/>
</dbReference>
<proteinExistence type="inferred from homology"/>
<dbReference type="PROSITE" id="PS51319">
    <property type="entry name" value="TFIIS_N"/>
    <property type="match status" value="1"/>
</dbReference>
<reference evidence="5" key="1">
    <citation type="submission" date="2022-02" db="EMBL/GenBank/DDBJ databases">
        <authorList>
            <person name="Giguere J D."/>
        </authorList>
    </citation>
    <scope>NUCLEOTIDE SEQUENCE</scope>
    <source>
        <strain evidence="5">CCAP 1055/1</strain>
    </source>
</reference>
<dbReference type="InterPro" id="IPR051037">
    <property type="entry name" value="RNAPII_TF_IWS1"/>
</dbReference>
<feature type="compositionally biased region" description="Basic and acidic residues" evidence="3">
    <location>
        <begin position="447"/>
        <end position="469"/>
    </location>
</feature>
<feature type="region of interest" description="Disordered" evidence="3">
    <location>
        <begin position="443"/>
        <end position="482"/>
    </location>
</feature>
<dbReference type="Proteomes" id="UP000836788">
    <property type="component" value="Chromosome 9"/>
</dbReference>
<name>A0A8J9XAK2_PHATR</name>
<dbReference type="AlphaFoldDB" id="A0A8J9XAK2"/>